<organism evidence="2 3">
    <name type="scientific">Chondromyces crocatus</name>
    <dbReference type="NCBI Taxonomy" id="52"/>
    <lineage>
        <taxon>Bacteria</taxon>
        <taxon>Pseudomonadati</taxon>
        <taxon>Myxococcota</taxon>
        <taxon>Polyangia</taxon>
        <taxon>Polyangiales</taxon>
        <taxon>Polyangiaceae</taxon>
        <taxon>Chondromyces</taxon>
    </lineage>
</organism>
<dbReference type="AlphaFoldDB" id="A0A0K1E8N2"/>
<gene>
    <name evidence="2" type="ORF">CMC5_013460</name>
</gene>
<accession>A0A0K1E8N2</accession>
<dbReference type="Proteomes" id="UP000067626">
    <property type="component" value="Chromosome"/>
</dbReference>
<dbReference type="RefSeq" id="WP_050429615.1">
    <property type="nucleotide sequence ID" value="NZ_CP012159.1"/>
</dbReference>
<evidence type="ECO:0000256" key="1">
    <source>
        <dbReference type="SAM" id="MobiDB-lite"/>
    </source>
</evidence>
<dbReference type="OrthoDB" id="9846642at2"/>
<protein>
    <submittedName>
        <fullName evidence="2">Uncharacterized protein</fullName>
    </submittedName>
</protein>
<reference evidence="2 3" key="1">
    <citation type="submission" date="2015-07" db="EMBL/GenBank/DDBJ databases">
        <title>Genome analysis of myxobacterium Chondromyces crocatus Cm c5 reveals a high potential for natural compound synthesis and the genetic basis for the loss of fruiting body formation.</title>
        <authorList>
            <person name="Zaburannyi N."/>
            <person name="Bunk B."/>
            <person name="Maier J."/>
            <person name="Overmann J."/>
            <person name="Mueller R."/>
        </authorList>
    </citation>
    <scope>NUCLEOTIDE SEQUENCE [LARGE SCALE GENOMIC DNA]</scope>
    <source>
        <strain evidence="2 3">Cm c5</strain>
    </source>
</reference>
<dbReference type="KEGG" id="ccro:CMC5_013460"/>
<proteinExistence type="predicted"/>
<dbReference type="EMBL" id="CP012159">
    <property type="protein sequence ID" value="AKT37215.1"/>
    <property type="molecule type" value="Genomic_DNA"/>
</dbReference>
<sequence>MGKRASTHQEGAAETDSQRSDQGAPAQPTSPPVRPLRLVGSTPEEVAPARFMWGETGPFEGFVPGLATAGALAAELDRVLRGRAARLSRTASAAERARWLEDALNPTVAACRVGLVPAARAAFDAATLILAELHAPSAVPQRALRLCRLWTATPPALREIATICELLGASEAVDVAMRVLRTPLPPASMVIEAFDQRLAPEFSLMDALLTTAAMGPGSTTP</sequence>
<evidence type="ECO:0000313" key="2">
    <source>
        <dbReference type="EMBL" id="AKT37215.1"/>
    </source>
</evidence>
<name>A0A0K1E8N2_CHOCO</name>
<evidence type="ECO:0000313" key="3">
    <source>
        <dbReference type="Proteomes" id="UP000067626"/>
    </source>
</evidence>
<keyword evidence="3" id="KW-1185">Reference proteome</keyword>
<feature type="region of interest" description="Disordered" evidence="1">
    <location>
        <begin position="1"/>
        <end position="39"/>
    </location>
</feature>